<reference evidence="2" key="1">
    <citation type="submission" date="2019-09" db="EMBL/GenBank/DDBJ databases">
        <title>Characterisation of the sponge microbiome using genome-centric metagenomics.</title>
        <authorList>
            <person name="Engelberts J.P."/>
            <person name="Robbins S.J."/>
            <person name="De Goeij J.M."/>
            <person name="Aranda M."/>
            <person name="Bell S.C."/>
            <person name="Webster N.S."/>
        </authorList>
    </citation>
    <scope>NUCLEOTIDE SEQUENCE</scope>
    <source>
        <strain evidence="2">SB0664_bin_43</strain>
    </source>
</reference>
<dbReference type="GO" id="GO:0003824">
    <property type="term" value="F:catalytic activity"/>
    <property type="evidence" value="ECO:0007669"/>
    <property type="project" value="InterPro"/>
</dbReference>
<proteinExistence type="predicted"/>
<dbReference type="AlphaFoldDB" id="A0A6B0XWZ8"/>
<dbReference type="Gene3D" id="2.40.33.20">
    <property type="entry name" value="PK beta-barrel domain-like"/>
    <property type="match status" value="1"/>
</dbReference>
<comment type="caution">
    <text evidence="2">The sequence shown here is derived from an EMBL/GenBank/DDBJ whole genome shotgun (WGS) entry which is preliminary data.</text>
</comment>
<name>A0A6B0XWZ8_9RHOB</name>
<organism evidence="2">
    <name type="scientific">Boseongicola sp. SB0664_bin_43</name>
    <dbReference type="NCBI Taxonomy" id="2604844"/>
    <lineage>
        <taxon>Bacteria</taxon>
        <taxon>Pseudomonadati</taxon>
        <taxon>Pseudomonadota</taxon>
        <taxon>Alphaproteobacteria</taxon>
        <taxon>Rhodobacterales</taxon>
        <taxon>Paracoccaceae</taxon>
        <taxon>Boseongicola</taxon>
    </lineage>
</organism>
<dbReference type="InterPro" id="IPR011037">
    <property type="entry name" value="Pyrv_Knase-like_insert_dom_sf"/>
</dbReference>
<gene>
    <name evidence="2" type="ORF">F4Y60_03760</name>
</gene>
<dbReference type="SUPFAM" id="SSF50800">
    <property type="entry name" value="PK beta-barrel domain-like"/>
    <property type="match status" value="1"/>
</dbReference>
<dbReference type="EMBL" id="VXRY01000145">
    <property type="protein sequence ID" value="MXY33204.1"/>
    <property type="molecule type" value="Genomic_DNA"/>
</dbReference>
<dbReference type="GO" id="GO:0030151">
    <property type="term" value="F:molybdenum ion binding"/>
    <property type="evidence" value="ECO:0007669"/>
    <property type="project" value="InterPro"/>
</dbReference>
<dbReference type="Pfam" id="PF03473">
    <property type="entry name" value="MOSC"/>
    <property type="match status" value="1"/>
</dbReference>
<dbReference type="PROSITE" id="PS51340">
    <property type="entry name" value="MOSC"/>
    <property type="match status" value="1"/>
</dbReference>
<dbReference type="GO" id="GO:0030170">
    <property type="term" value="F:pyridoxal phosphate binding"/>
    <property type="evidence" value="ECO:0007669"/>
    <property type="project" value="InterPro"/>
</dbReference>
<accession>A0A6B0XWZ8</accession>
<protein>
    <submittedName>
        <fullName evidence="2">MOSC domain-containing protein</fullName>
    </submittedName>
</protein>
<sequence length="249" mass="27626">MNATLDRIIRHPLKAIGREELERTILTCSQWLPMDRVWAVAHERSKLDRGWAPKANFLRGVTEAKLMAATCAWDESLERLTLVHPAAGEISICPDSAADTPPLLDWLSPIWPQDLPQPTGLHRALDAQLTDAPDPWISINSLASNHDLSQRLGQNLSIHRWRGNFWIEGLTPWEEKSWVGKDIQVGEAVLRVQCEITRCKATMANPDTGRRDVDTLGALQALGHQEFGVYAEVIHGGEVAAGDAVEVVT</sequence>
<dbReference type="InterPro" id="IPR005302">
    <property type="entry name" value="MoCF_Sase_C"/>
</dbReference>
<evidence type="ECO:0000259" key="1">
    <source>
        <dbReference type="PROSITE" id="PS51340"/>
    </source>
</evidence>
<evidence type="ECO:0000313" key="2">
    <source>
        <dbReference type="EMBL" id="MXY33204.1"/>
    </source>
</evidence>
<feature type="domain" description="MOSC" evidence="1">
    <location>
        <begin position="105"/>
        <end position="248"/>
    </location>
</feature>